<dbReference type="Gene3D" id="3.40.50.410">
    <property type="entry name" value="von Willebrand factor, type A domain"/>
    <property type="match status" value="1"/>
</dbReference>
<dbReference type="EMBL" id="BJON01000015">
    <property type="protein sequence ID" value="GED70334.1"/>
    <property type="molecule type" value="Genomic_DNA"/>
</dbReference>
<reference evidence="3 6" key="3">
    <citation type="submission" date="2019-06" db="EMBL/GenBank/DDBJ databases">
        <title>Whole genome shotgun sequence of Brevibacillus reuszeri NBRC 15719.</title>
        <authorList>
            <person name="Hosoyama A."/>
            <person name="Uohara A."/>
            <person name="Ohji S."/>
            <person name="Ichikawa N."/>
        </authorList>
    </citation>
    <scope>NUCLEOTIDE SEQUENCE [LARGE SCALE GENOMIC DNA]</scope>
    <source>
        <strain evidence="3 6">NBRC 15719</strain>
    </source>
</reference>
<keyword evidence="1" id="KW-0812">Transmembrane</keyword>
<proteinExistence type="predicted"/>
<sequence length="456" mass="52141">MTTSSTRRWRLFQYLADVLADRFILPTKRLVLLVLLGTPIAVTGFWLDLGYTMFWLYNGLILLASVIDCVTLTKRGDLTLKRILPEQTDLGQPFSVQIELENRGGQSIVYSLRDDLPLSFDEPEPIAGRLDAGQTRFSYRTRAKERGEYAFRWLYLRWHGKIGLWSRQSRFSCKQSIKVFPDLSAVRGYLASMQESLIVDGKKIMRRGKSGSEFHAIREYVPDDDPRFINWSASARSRKLMTNQYRPEHGKVIMIVIDCGRLMGVELDNKTRLDISIEAALTLAAVALRQGDQVGLLAYSHEIKTYIPPGKGLGHLHTLLSATYDLKSDFVEADPAKALEFLHRQQKRRSLIVLFSDMENYLVEDQLGSYLWRMRRTHLLLLLSLADPLLHGWSHIESANSRLAFVKSVAQRFQLDRRAFQQKMTGAGIQVLDVPADQMTLTVVNTYLEIKSREAL</sequence>
<reference evidence="5" key="1">
    <citation type="submission" date="2015-07" db="EMBL/GenBank/DDBJ databases">
        <title>Genome sequencing project for genomic taxonomy and phylogenomics of Bacillus-like bacteria.</title>
        <authorList>
            <person name="Liu B."/>
            <person name="Wang J."/>
            <person name="Zhu Y."/>
            <person name="Liu G."/>
            <person name="Chen Q."/>
            <person name="Chen Z."/>
            <person name="Lan J."/>
            <person name="Che J."/>
            <person name="Ge C."/>
            <person name="Shi H."/>
            <person name="Pan Z."/>
            <person name="Liu X."/>
        </authorList>
    </citation>
    <scope>NUCLEOTIDE SEQUENCE [LARGE SCALE GENOMIC DNA]</scope>
    <source>
        <strain evidence="5">DSM 9887</strain>
    </source>
</reference>
<dbReference type="Proteomes" id="UP000036834">
    <property type="component" value="Unassembled WGS sequence"/>
</dbReference>
<dbReference type="InterPro" id="IPR002881">
    <property type="entry name" value="DUF58"/>
</dbReference>
<evidence type="ECO:0000313" key="4">
    <source>
        <dbReference type="EMBL" id="KNB72638.1"/>
    </source>
</evidence>
<feature type="domain" description="DUF58" evidence="2">
    <location>
        <begin position="217"/>
        <end position="388"/>
    </location>
</feature>
<evidence type="ECO:0000259" key="2">
    <source>
        <dbReference type="Pfam" id="PF01882"/>
    </source>
</evidence>
<evidence type="ECO:0000256" key="1">
    <source>
        <dbReference type="SAM" id="Phobius"/>
    </source>
</evidence>
<dbReference type="PANTHER" id="PTHR33608">
    <property type="entry name" value="BLL2464 PROTEIN"/>
    <property type="match status" value="1"/>
</dbReference>
<organism evidence="4 5">
    <name type="scientific">Brevibacillus reuszeri</name>
    <dbReference type="NCBI Taxonomy" id="54915"/>
    <lineage>
        <taxon>Bacteria</taxon>
        <taxon>Bacillati</taxon>
        <taxon>Bacillota</taxon>
        <taxon>Bacilli</taxon>
        <taxon>Bacillales</taxon>
        <taxon>Paenibacillaceae</taxon>
        <taxon>Brevibacillus</taxon>
    </lineage>
</organism>
<dbReference type="InterPro" id="IPR036465">
    <property type="entry name" value="vWFA_dom_sf"/>
</dbReference>
<dbReference type="Proteomes" id="UP000319578">
    <property type="component" value="Unassembled WGS sequence"/>
</dbReference>
<evidence type="ECO:0000313" key="5">
    <source>
        <dbReference type="Proteomes" id="UP000036834"/>
    </source>
</evidence>
<feature type="transmembrane region" description="Helical" evidence="1">
    <location>
        <begin position="30"/>
        <end position="47"/>
    </location>
</feature>
<dbReference type="Pfam" id="PF01882">
    <property type="entry name" value="DUF58"/>
    <property type="match status" value="1"/>
</dbReference>
<dbReference type="OrthoDB" id="9778037at2"/>
<reference evidence="4" key="2">
    <citation type="submission" date="2015-07" db="EMBL/GenBank/DDBJ databases">
        <title>MeaNS - Measles Nucleotide Surveillance Program.</title>
        <authorList>
            <person name="Tran T."/>
            <person name="Druce J."/>
        </authorList>
    </citation>
    <scope>NUCLEOTIDE SEQUENCE</scope>
    <source>
        <strain evidence="4">DSM 9887</strain>
    </source>
</reference>
<dbReference type="PANTHER" id="PTHR33608:SF3">
    <property type="entry name" value="SLR2013 PROTEIN"/>
    <property type="match status" value="1"/>
</dbReference>
<evidence type="ECO:0000313" key="3">
    <source>
        <dbReference type="EMBL" id="GED70334.1"/>
    </source>
</evidence>
<keyword evidence="1" id="KW-0472">Membrane</keyword>
<dbReference type="PATRIC" id="fig|54915.3.peg.1451"/>
<keyword evidence="1" id="KW-1133">Transmembrane helix</keyword>
<gene>
    <name evidence="4" type="ORF">ADS79_12365</name>
    <name evidence="3" type="ORF">BRE01_40360</name>
</gene>
<accession>A0A0K9YVB7</accession>
<dbReference type="EMBL" id="LGIQ01000007">
    <property type="protein sequence ID" value="KNB72638.1"/>
    <property type="molecule type" value="Genomic_DNA"/>
</dbReference>
<dbReference type="SUPFAM" id="SSF53300">
    <property type="entry name" value="vWA-like"/>
    <property type="match status" value="1"/>
</dbReference>
<dbReference type="AlphaFoldDB" id="A0A0K9YVB7"/>
<name>A0A0K9YVB7_9BACL</name>
<dbReference type="RefSeq" id="WP_049738687.1">
    <property type="nucleotide sequence ID" value="NZ_BJON01000015.1"/>
</dbReference>
<protein>
    <recommendedName>
        <fullName evidence="2">DUF58 domain-containing protein</fullName>
    </recommendedName>
</protein>
<evidence type="ECO:0000313" key="6">
    <source>
        <dbReference type="Proteomes" id="UP000319578"/>
    </source>
</evidence>
<comment type="caution">
    <text evidence="4">The sequence shown here is derived from an EMBL/GenBank/DDBJ whole genome shotgun (WGS) entry which is preliminary data.</text>
</comment>
<dbReference type="STRING" id="54915.ADS79_12365"/>
<keyword evidence="6" id="KW-1185">Reference proteome</keyword>